<dbReference type="PANTHER" id="PTHR37422">
    <property type="entry name" value="TEICHURONIC ACID BIOSYNTHESIS PROTEIN TUAE"/>
    <property type="match status" value="1"/>
</dbReference>
<dbReference type="EMBL" id="JBHUOS010000010">
    <property type="protein sequence ID" value="MFD2917025.1"/>
    <property type="molecule type" value="Genomic_DNA"/>
</dbReference>
<evidence type="ECO:0000256" key="2">
    <source>
        <dbReference type="ARBA" id="ARBA00022692"/>
    </source>
</evidence>
<evidence type="ECO:0000256" key="5">
    <source>
        <dbReference type="SAM" id="Phobius"/>
    </source>
</evidence>
<dbReference type="RefSeq" id="WP_194506131.1">
    <property type="nucleotide sequence ID" value="NZ_JADILU010000001.1"/>
</dbReference>
<comment type="subcellular location">
    <subcellularLocation>
        <location evidence="1">Membrane</location>
        <topology evidence="1">Multi-pass membrane protein</topology>
    </subcellularLocation>
</comment>
<feature type="transmembrane region" description="Helical" evidence="5">
    <location>
        <begin position="414"/>
        <end position="430"/>
    </location>
</feature>
<organism evidence="7 8">
    <name type="scientific">Psychroserpens luteus</name>
    <dbReference type="NCBI Taxonomy" id="1434066"/>
    <lineage>
        <taxon>Bacteria</taxon>
        <taxon>Pseudomonadati</taxon>
        <taxon>Bacteroidota</taxon>
        <taxon>Flavobacteriia</taxon>
        <taxon>Flavobacteriales</taxon>
        <taxon>Flavobacteriaceae</taxon>
        <taxon>Psychroserpens</taxon>
    </lineage>
</organism>
<feature type="transmembrane region" description="Helical" evidence="5">
    <location>
        <begin position="139"/>
        <end position="158"/>
    </location>
</feature>
<evidence type="ECO:0000313" key="8">
    <source>
        <dbReference type="Proteomes" id="UP001597548"/>
    </source>
</evidence>
<comment type="caution">
    <text evidence="7">The sequence shown here is derived from an EMBL/GenBank/DDBJ whole genome shotgun (WGS) entry which is preliminary data.</text>
</comment>
<sequence>MKFTTDLKSITVLVFLLGIFFIPFNSFEGYSFLGEYSRDSCVLFFLLSSVLVFFSGKIKLPLRDPIFHLLLVLLIWFVFSIVFNSYDLFNYYFKHTSGVSRFLRQFLSLVISSLVLLITFYNILVKYELKTIIYKIRKTFLYSLIVVVIYGSIEFMILKFQMNNLIETLYLFDYFPFTSVNIDKWTHRISSVTFEPPALATYLLSISGWMFSYILTNKGFKRFLPGLFVILFSFLSESRAVFFIIIVQAFVFALYLMKDKKFNKLFVKIFLISVFTGSAFFIFFMRTTVEYVYDEFASFKIDDDIHSTSNKTRFGIQAAMFEVFLENPVVGTGYGLQAFESKEKYPKWATENNWEFRRKHLNEDHAPFPPGFNLYLRILAETGIIGFLILIIFISSILLWCYNKTFRRQNDETIIALIITISMVGFVFNWLKADTFRIYGFWLCLAIIMGIKQQQNKINGAK</sequence>
<feature type="transmembrane region" description="Helical" evidence="5">
    <location>
        <begin position="227"/>
        <end position="253"/>
    </location>
</feature>
<keyword evidence="7" id="KW-0436">Ligase</keyword>
<feature type="transmembrane region" description="Helical" evidence="5">
    <location>
        <begin position="265"/>
        <end position="285"/>
    </location>
</feature>
<proteinExistence type="predicted"/>
<feature type="transmembrane region" description="Helical" evidence="5">
    <location>
        <begin position="436"/>
        <end position="452"/>
    </location>
</feature>
<dbReference type="PANTHER" id="PTHR37422:SF17">
    <property type="entry name" value="O-ANTIGEN LIGASE"/>
    <property type="match status" value="1"/>
</dbReference>
<dbReference type="Proteomes" id="UP001597548">
    <property type="component" value="Unassembled WGS sequence"/>
</dbReference>
<keyword evidence="4 5" id="KW-0472">Membrane</keyword>
<dbReference type="Pfam" id="PF04932">
    <property type="entry name" value="Wzy_C"/>
    <property type="match status" value="1"/>
</dbReference>
<keyword evidence="2 5" id="KW-0812">Transmembrane</keyword>
<feature type="transmembrane region" description="Helical" evidence="5">
    <location>
        <begin position="378"/>
        <end position="402"/>
    </location>
</feature>
<dbReference type="GO" id="GO:0016874">
    <property type="term" value="F:ligase activity"/>
    <property type="evidence" value="ECO:0007669"/>
    <property type="project" value="UniProtKB-KW"/>
</dbReference>
<evidence type="ECO:0000313" key="7">
    <source>
        <dbReference type="EMBL" id="MFD2917025.1"/>
    </source>
</evidence>
<evidence type="ECO:0000256" key="3">
    <source>
        <dbReference type="ARBA" id="ARBA00022989"/>
    </source>
</evidence>
<evidence type="ECO:0000259" key="6">
    <source>
        <dbReference type="Pfam" id="PF04932"/>
    </source>
</evidence>
<name>A0ABW5ZVH9_9FLAO</name>
<dbReference type="InterPro" id="IPR007016">
    <property type="entry name" value="O-antigen_ligase-rel_domated"/>
</dbReference>
<accession>A0ABW5ZVH9</accession>
<feature type="domain" description="O-antigen ligase-related" evidence="6">
    <location>
        <begin position="227"/>
        <end position="391"/>
    </location>
</feature>
<feature type="transmembrane region" description="Helical" evidence="5">
    <location>
        <begin position="194"/>
        <end position="215"/>
    </location>
</feature>
<dbReference type="InterPro" id="IPR051533">
    <property type="entry name" value="WaaL-like"/>
</dbReference>
<keyword evidence="8" id="KW-1185">Reference proteome</keyword>
<keyword evidence="3 5" id="KW-1133">Transmembrane helix</keyword>
<feature type="transmembrane region" description="Helical" evidence="5">
    <location>
        <begin position="66"/>
        <end position="86"/>
    </location>
</feature>
<feature type="transmembrane region" description="Helical" evidence="5">
    <location>
        <begin position="7"/>
        <end position="24"/>
    </location>
</feature>
<feature type="transmembrane region" description="Helical" evidence="5">
    <location>
        <begin position="36"/>
        <end position="54"/>
    </location>
</feature>
<feature type="transmembrane region" description="Helical" evidence="5">
    <location>
        <begin position="106"/>
        <end position="127"/>
    </location>
</feature>
<evidence type="ECO:0000256" key="4">
    <source>
        <dbReference type="ARBA" id="ARBA00023136"/>
    </source>
</evidence>
<gene>
    <name evidence="7" type="ORF">ACFS29_15330</name>
</gene>
<reference evidence="8" key="1">
    <citation type="journal article" date="2019" name="Int. J. Syst. Evol. Microbiol.">
        <title>The Global Catalogue of Microorganisms (GCM) 10K type strain sequencing project: providing services to taxonomists for standard genome sequencing and annotation.</title>
        <authorList>
            <consortium name="The Broad Institute Genomics Platform"/>
            <consortium name="The Broad Institute Genome Sequencing Center for Infectious Disease"/>
            <person name="Wu L."/>
            <person name="Ma J."/>
        </authorList>
    </citation>
    <scope>NUCLEOTIDE SEQUENCE [LARGE SCALE GENOMIC DNA]</scope>
    <source>
        <strain evidence="8">KCTC 32514</strain>
    </source>
</reference>
<evidence type="ECO:0000256" key="1">
    <source>
        <dbReference type="ARBA" id="ARBA00004141"/>
    </source>
</evidence>
<protein>
    <submittedName>
        <fullName evidence="7">O-antigen ligase family protein</fullName>
    </submittedName>
</protein>